<gene>
    <name evidence="1" type="ORF">VJ786_16530</name>
</gene>
<comment type="caution">
    <text evidence="1">The sequence shown here is derived from an EMBL/GenBank/DDBJ whole genome shotgun (WGS) entry which is preliminary data.</text>
</comment>
<keyword evidence="2" id="KW-1185">Reference proteome</keyword>
<reference evidence="1 2" key="1">
    <citation type="submission" date="2024-01" db="EMBL/GenBank/DDBJ databases">
        <title>Sphingobacterium tenebrionis sp. nov., a novel endophyte isolated from tenebrio molitor intestines.</title>
        <authorList>
            <person name="Zhang C."/>
        </authorList>
    </citation>
    <scope>NUCLEOTIDE SEQUENCE [LARGE SCALE GENOMIC DNA]</scope>
    <source>
        <strain evidence="1 2">PU5-4</strain>
    </source>
</reference>
<dbReference type="EMBL" id="JAYLLN010000077">
    <property type="protein sequence ID" value="MEI5986514.1"/>
    <property type="molecule type" value="Genomic_DNA"/>
</dbReference>
<protein>
    <recommendedName>
        <fullName evidence="3">HNH endonuclease</fullName>
    </recommendedName>
</protein>
<name>A0ABU8I9U7_9SPHI</name>
<evidence type="ECO:0000313" key="2">
    <source>
        <dbReference type="Proteomes" id="UP001363035"/>
    </source>
</evidence>
<dbReference type="RefSeq" id="WP_336558059.1">
    <property type="nucleotide sequence ID" value="NZ_JAYLLN010000077.1"/>
</dbReference>
<sequence>MIYVERPSKPLNLTDEHVQALTAKFKKTKSAVWKKDYIAESLMKMTNNKCVFCECRLGEEGKYMEVEHFYPKSLYPSKVIFWGNLFPICSRCKKAKGDHDTQLYPIINPCLNNPKTHLYFENNSIFDKDSSHLGILTEKVLNLNDTRQLAAPRFLVGASVMKKLQEIAQAVNRYDRQSAVIGDPVHSTVQYRGPTTPYLP</sequence>
<evidence type="ECO:0008006" key="3">
    <source>
        <dbReference type="Google" id="ProtNLM"/>
    </source>
</evidence>
<dbReference type="Proteomes" id="UP001363035">
    <property type="component" value="Unassembled WGS sequence"/>
</dbReference>
<evidence type="ECO:0000313" key="1">
    <source>
        <dbReference type="EMBL" id="MEI5986514.1"/>
    </source>
</evidence>
<proteinExistence type="predicted"/>
<organism evidence="1 2">
    <name type="scientific">Sphingobacterium tenebrionis</name>
    <dbReference type="NCBI Taxonomy" id="3111775"/>
    <lineage>
        <taxon>Bacteria</taxon>
        <taxon>Pseudomonadati</taxon>
        <taxon>Bacteroidota</taxon>
        <taxon>Sphingobacteriia</taxon>
        <taxon>Sphingobacteriales</taxon>
        <taxon>Sphingobacteriaceae</taxon>
        <taxon>Sphingobacterium</taxon>
    </lineage>
</organism>
<accession>A0ABU8I9U7</accession>
<dbReference type="Gene3D" id="1.10.30.50">
    <property type="match status" value="1"/>
</dbReference>